<dbReference type="EMBL" id="JBHUCZ010000013">
    <property type="protein sequence ID" value="MFD1568681.1"/>
    <property type="molecule type" value="Genomic_DNA"/>
</dbReference>
<keyword evidence="3" id="KW-1185">Reference proteome</keyword>
<gene>
    <name evidence="2" type="ORF">ACFSAU_14390</name>
</gene>
<proteinExistence type="predicted"/>
<evidence type="ECO:0000256" key="1">
    <source>
        <dbReference type="SAM" id="MobiDB-lite"/>
    </source>
</evidence>
<dbReference type="RefSeq" id="WP_267647560.1">
    <property type="nucleotide sequence ID" value="NZ_JANHGR010000002.1"/>
</dbReference>
<dbReference type="AlphaFoldDB" id="A0ABD6BUF8"/>
<sequence length="369" mass="37206">MARPILVLVTVGMLLLAGCSGGGTVTDPATDVTTNTTTDATATDAPGTATTTAAAPPENVDFAPGTGAEGITNTSALLDAHMRALNGSAYRVDASQDTGDTSAEIVVAESGDRLRISTTAGGATTAGTDVWSTADRSVTRRQTNGSVSYSVAGDGTPGAGLAASISDLYVLTPLAGIQYGEFDYDGTVERDGDRLLRFVATGVNESAVESANASAVSSYDATVLVSERGVVREATVDATEVVDGESRTVNTTYEATTGVEPTAPSWLEEVPDISVSLTANGSLLVVDHGGGPAVDDAAVSVGAFGPRGTIEGSFEAGETRYLGIDSESGEVVVAAERPDTAGLDQLGPSVTFRLLTDTVQVSLLAGDGA</sequence>
<name>A0ABD6BUF8_9EURY</name>
<evidence type="ECO:0000313" key="2">
    <source>
        <dbReference type="EMBL" id="MFD1568681.1"/>
    </source>
</evidence>
<accession>A0ABD6BUF8</accession>
<feature type="region of interest" description="Disordered" evidence="1">
    <location>
        <begin position="25"/>
        <end position="67"/>
    </location>
</feature>
<feature type="compositionally biased region" description="Low complexity" evidence="1">
    <location>
        <begin position="25"/>
        <end position="57"/>
    </location>
</feature>
<evidence type="ECO:0000313" key="3">
    <source>
        <dbReference type="Proteomes" id="UP001597139"/>
    </source>
</evidence>
<protein>
    <submittedName>
        <fullName evidence="2">Uncharacterized protein</fullName>
    </submittedName>
</protein>
<dbReference type="PROSITE" id="PS51257">
    <property type="entry name" value="PROKAR_LIPOPROTEIN"/>
    <property type="match status" value="1"/>
</dbReference>
<dbReference type="Proteomes" id="UP001597139">
    <property type="component" value="Unassembled WGS sequence"/>
</dbReference>
<organism evidence="2 3">
    <name type="scientific">Halolamina litorea</name>
    <dbReference type="NCBI Taxonomy" id="1515593"/>
    <lineage>
        <taxon>Archaea</taxon>
        <taxon>Methanobacteriati</taxon>
        <taxon>Methanobacteriota</taxon>
        <taxon>Stenosarchaea group</taxon>
        <taxon>Halobacteria</taxon>
        <taxon>Halobacteriales</taxon>
        <taxon>Haloferacaceae</taxon>
    </lineage>
</organism>
<reference evidence="2 3" key="1">
    <citation type="journal article" date="2019" name="Int. J. Syst. Evol. Microbiol.">
        <title>The Global Catalogue of Microorganisms (GCM) 10K type strain sequencing project: providing services to taxonomists for standard genome sequencing and annotation.</title>
        <authorList>
            <consortium name="The Broad Institute Genomics Platform"/>
            <consortium name="The Broad Institute Genome Sequencing Center for Infectious Disease"/>
            <person name="Wu L."/>
            <person name="Ma J."/>
        </authorList>
    </citation>
    <scope>NUCLEOTIDE SEQUENCE [LARGE SCALE GENOMIC DNA]</scope>
    <source>
        <strain evidence="2 3">CGMCC 1.12859</strain>
    </source>
</reference>
<comment type="caution">
    <text evidence="2">The sequence shown here is derived from an EMBL/GenBank/DDBJ whole genome shotgun (WGS) entry which is preliminary data.</text>
</comment>